<evidence type="ECO:0000256" key="6">
    <source>
        <dbReference type="ARBA" id="ARBA00022723"/>
    </source>
</evidence>
<dbReference type="GO" id="GO:0032299">
    <property type="term" value="C:ribonuclease H2 complex"/>
    <property type="evidence" value="ECO:0007669"/>
    <property type="project" value="TreeGrafter"/>
</dbReference>
<evidence type="ECO:0000313" key="14">
    <source>
        <dbReference type="Ensembl" id="ENSPCEP00000023779.1"/>
    </source>
</evidence>
<keyword evidence="15" id="KW-1185">Reference proteome</keyword>
<dbReference type="Gene3D" id="1.10.10.460">
    <property type="entry name" value="Ribonuclease hii. Domain 2"/>
    <property type="match status" value="1"/>
</dbReference>
<comment type="function">
    <text evidence="11">Endonuclease that specifically degrades the RNA of RNA-DNA hybrids.</text>
</comment>
<feature type="binding site" evidence="10">
    <location>
        <position position="206"/>
    </location>
    <ligand>
        <name>a divalent metal cation</name>
        <dbReference type="ChEBI" id="CHEBI:60240"/>
    </ligand>
</feature>
<dbReference type="PANTHER" id="PTHR10954:SF7">
    <property type="entry name" value="RIBONUCLEASE H2 SUBUNIT A"/>
    <property type="match status" value="1"/>
</dbReference>
<evidence type="ECO:0000256" key="1">
    <source>
        <dbReference type="ARBA" id="ARBA00000077"/>
    </source>
</evidence>
<protein>
    <recommendedName>
        <fullName evidence="11">Ribonuclease</fullName>
        <ecNumber evidence="11">3.1.26.4</ecNumber>
    </recommendedName>
</protein>
<evidence type="ECO:0000256" key="4">
    <source>
        <dbReference type="ARBA" id="ARBA00011277"/>
    </source>
</evidence>
<dbReference type="GO" id="GO:0046872">
    <property type="term" value="F:metal ion binding"/>
    <property type="evidence" value="ECO:0007669"/>
    <property type="project" value="UniProtKB-KW"/>
</dbReference>
<dbReference type="Gene3D" id="3.30.420.10">
    <property type="entry name" value="Ribonuclease H-like superfamily/Ribonuclease H"/>
    <property type="match status" value="1"/>
</dbReference>
<dbReference type="InterPro" id="IPR004649">
    <property type="entry name" value="RNase_H2_suA"/>
</dbReference>
<evidence type="ECO:0000256" key="8">
    <source>
        <dbReference type="ARBA" id="ARBA00022801"/>
    </source>
</evidence>
<dbReference type="Ensembl" id="ENSPCET00000024574.1">
    <property type="protein sequence ID" value="ENSPCEP00000023779.1"/>
    <property type="gene ID" value="ENSPCEG00000018011.1"/>
</dbReference>
<feature type="binding site" evidence="10">
    <location>
        <position position="98"/>
    </location>
    <ligand>
        <name>a divalent metal cation</name>
        <dbReference type="ChEBI" id="CHEBI:60240"/>
    </ligand>
</feature>
<organism evidence="14 15">
    <name type="scientific">Pelusios castaneus</name>
    <name type="common">West African mud turtle</name>
    <dbReference type="NCBI Taxonomy" id="367368"/>
    <lineage>
        <taxon>Eukaryota</taxon>
        <taxon>Metazoa</taxon>
        <taxon>Chordata</taxon>
        <taxon>Craniata</taxon>
        <taxon>Vertebrata</taxon>
        <taxon>Euteleostomi</taxon>
        <taxon>Archelosauria</taxon>
        <taxon>Testudinata</taxon>
        <taxon>Testudines</taxon>
        <taxon>Pleurodira</taxon>
        <taxon>Pelomedusidae</taxon>
        <taxon>Pelusios</taxon>
    </lineage>
</organism>
<evidence type="ECO:0000256" key="5">
    <source>
        <dbReference type="ARBA" id="ARBA00022722"/>
    </source>
</evidence>
<feature type="domain" description="RNase H type-2" evidence="13">
    <location>
        <begin position="92"/>
        <end position="315"/>
    </location>
</feature>
<dbReference type="PROSITE" id="PS51975">
    <property type="entry name" value="RNASE_H_2"/>
    <property type="match status" value="1"/>
</dbReference>
<feature type="binding site" evidence="10">
    <location>
        <position position="99"/>
    </location>
    <ligand>
        <name>a divalent metal cation</name>
        <dbReference type="ChEBI" id="CHEBI:60240"/>
    </ligand>
</feature>
<dbReference type="InterPro" id="IPR023160">
    <property type="entry name" value="RNase_HII_hlx-loop-hlx_cap_dom"/>
</dbReference>
<keyword evidence="6 10" id="KW-0479">Metal-binding</keyword>
<dbReference type="GO" id="GO:0004523">
    <property type="term" value="F:RNA-DNA hybrid ribonuclease activity"/>
    <property type="evidence" value="ECO:0007669"/>
    <property type="project" value="UniProtKB-UniRule"/>
</dbReference>
<dbReference type="Pfam" id="PF01351">
    <property type="entry name" value="RNase_HII"/>
    <property type="match status" value="1"/>
</dbReference>
<comment type="function">
    <text evidence="9">Catalytic subunit of RNase HII, an endonuclease that specifically degrades the RNA of RNA:DNA hybrids. Participates in DNA replication, possibly by mediating the removal of lagging-strand Okazaki fragment RNA primers during DNA replication. Mediates the excision of single ribonucleotides from DNA:RNA duplexes.</text>
</comment>
<dbReference type="GO" id="GO:0003723">
    <property type="term" value="F:RNA binding"/>
    <property type="evidence" value="ECO:0007669"/>
    <property type="project" value="UniProtKB-UniRule"/>
</dbReference>
<dbReference type="FunFam" id="3.30.420.10:FF:000016">
    <property type="entry name" value="Ribonuclease"/>
    <property type="match status" value="1"/>
</dbReference>
<keyword evidence="8 10" id="KW-0378">Hydrolase</keyword>
<dbReference type="PANTHER" id="PTHR10954">
    <property type="entry name" value="RIBONUCLEASE H2 SUBUNIT A"/>
    <property type="match status" value="1"/>
</dbReference>
<dbReference type="GO" id="GO:0006298">
    <property type="term" value="P:mismatch repair"/>
    <property type="evidence" value="ECO:0007669"/>
    <property type="project" value="TreeGrafter"/>
</dbReference>
<evidence type="ECO:0000259" key="13">
    <source>
        <dbReference type="PROSITE" id="PS51975"/>
    </source>
</evidence>
<dbReference type="GO" id="GO:0043137">
    <property type="term" value="P:DNA replication, removal of RNA primer"/>
    <property type="evidence" value="ECO:0007669"/>
    <property type="project" value="TreeGrafter"/>
</dbReference>
<evidence type="ECO:0000256" key="9">
    <source>
        <dbReference type="ARBA" id="ARBA00024981"/>
    </source>
</evidence>
<evidence type="ECO:0000256" key="7">
    <source>
        <dbReference type="ARBA" id="ARBA00022759"/>
    </source>
</evidence>
<comment type="subunit">
    <text evidence="4">The RNase H2 complex is a heterotrimer composed of the catalytic subunit RNASEH2A and the non-catalytic subunits RNASEH2B and RNASEH2C.</text>
</comment>
<proteinExistence type="inferred from homology"/>
<dbReference type="EC" id="3.1.26.4" evidence="11"/>
<accession>A0A8C8VPT1</accession>
<evidence type="ECO:0000256" key="12">
    <source>
        <dbReference type="SAM" id="MobiDB-lite"/>
    </source>
</evidence>
<dbReference type="NCBIfam" id="TIGR00729">
    <property type="entry name" value="ribonuclease HII"/>
    <property type="match status" value="1"/>
</dbReference>
<dbReference type="CDD" id="cd07181">
    <property type="entry name" value="RNase_HII_eukaryota_like"/>
    <property type="match status" value="1"/>
</dbReference>
<evidence type="ECO:0000256" key="3">
    <source>
        <dbReference type="ARBA" id="ARBA00007058"/>
    </source>
</evidence>
<dbReference type="InterPro" id="IPR012337">
    <property type="entry name" value="RNaseH-like_sf"/>
</dbReference>
<reference evidence="14" key="2">
    <citation type="submission" date="2025-09" db="UniProtKB">
        <authorList>
            <consortium name="Ensembl"/>
        </authorList>
    </citation>
    <scope>IDENTIFICATION</scope>
</reference>
<evidence type="ECO:0000256" key="2">
    <source>
        <dbReference type="ARBA" id="ARBA00001946"/>
    </source>
</evidence>
<comment type="cofactor">
    <cofactor evidence="10">
        <name>Mn(2+)</name>
        <dbReference type="ChEBI" id="CHEBI:29035"/>
    </cofactor>
    <cofactor evidence="10">
        <name>Mg(2+)</name>
        <dbReference type="ChEBI" id="CHEBI:18420"/>
    </cofactor>
    <text evidence="10">Manganese or magnesium. Binds 1 divalent metal ion per monomer in the absence of substrate. May bind a second metal ion after substrate binding.</text>
</comment>
<evidence type="ECO:0000256" key="10">
    <source>
        <dbReference type="PROSITE-ProRule" id="PRU01319"/>
    </source>
</evidence>
<dbReference type="AlphaFoldDB" id="A0A8C8VPT1"/>
<comment type="cofactor">
    <cofactor evidence="2">
        <name>Mg(2+)</name>
        <dbReference type="ChEBI" id="CHEBI:18420"/>
    </cofactor>
</comment>
<keyword evidence="7 10" id="KW-0255">Endonuclease</keyword>
<dbReference type="InterPro" id="IPR024567">
    <property type="entry name" value="RNase_HII/HIII_dom"/>
</dbReference>
<name>A0A8C8VPT1_9SAUR</name>
<evidence type="ECO:0000313" key="15">
    <source>
        <dbReference type="Proteomes" id="UP000694393"/>
    </source>
</evidence>
<evidence type="ECO:0000256" key="11">
    <source>
        <dbReference type="RuleBase" id="RU003515"/>
    </source>
</evidence>
<reference evidence="14" key="1">
    <citation type="submission" date="2025-08" db="UniProtKB">
        <authorList>
            <consortium name="Ensembl"/>
        </authorList>
    </citation>
    <scope>IDENTIFICATION</scope>
</reference>
<dbReference type="Proteomes" id="UP000694393">
    <property type="component" value="Unplaced"/>
</dbReference>
<sequence>MDPGVHAPSPPALAMRPHSSSRSGTEPRSPESRLSRKTTTPRSLCGADPPAPLGWARGHAPARNMELGEFERDNAGSCRLGSPVPELCRAEPCCLGIDEAGRGPVLGPMVYAICYCPLAKQEELRSLKMADSKTLTEAEREKLFGMLDGAKEFIGWALHILSPNLISTSMQQRAKYNLNALSHDTAIGLIQHALDAGVQVAEVFVDTVGPAEKYQEKLKQHFPELEVTVRPKADSLFPIVSAASICAKVARDHTVKNWRFPEDLGDVGMEYGSGYPNDPKTKEWLARCLDPVFGYPQFVRFSWSTAQTLLESRAVPVRWDDSEDDPALKGTRSVLSFFARRESSRRQLHRFFHERKLQPVSGL</sequence>
<feature type="region of interest" description="Disordered" evidence="12">
    <location>
        <begin position="1"/>
        <end position="58"/>
    </location>
</feature>
<comment type="catalytic activity">
    <reaction evidence="1 10 11">
        <text>Endonucleolytic cleavage to 5'-phosphomonoester.</text>
        <dbReference type="EC" id="3.1.26.4"/>
    </reaction>
</comment>
<dbReference type="FunFam" id="1.10.10.460:FF:000001">
    <property type="entry name" value="Ribonuclease"/>
    <property type="match status" value="1"/>
</dbReference>
<dbReference type="InterPro" id="IPR001352">
    <property type="entry name" value="RNase_HII/HIII"/>
</dbReference>
<dbReference type="SUPFAM" id="SSF53098">
    <property type="entry name" value="Ribonuclease H-like"/>
    <property type="match status" value="1"/>
</dbReference>
<comment type="similarity">
    <text evidence="3">Belongs to the RNase HII family. Eukaryotic subfamily.</text>
</comment>
<keyword evidence="5 10" id="KW-0540">Nuclease</keyword>
<dbReference type="InterPro" id="IPR036397">
    <property type="entry name" value="RNaseH_sf"/>
</dbReference>